<keyword evidence="2" id="KW-1185">Reference proteome</keyword>
<dbReference type="Proteomes" id="UP001153331">
    <property type="component" value="Unassembled WGS sequence"/>
</dbReference>
<dbReference type="EMBL" id="JAPHNI010000384">
    <property type="protein sequence ID" value="KAJ8111683.1"/>
    <property type="molecule type" value="Genomic_DNA"/>
</dbReference>
<name>A0ACC2I960_9PLEO</name>
<evidence type="ECO:0000313" key="2">
    <source>
        <dbReference type="Proteomes" id="UP001153331"/>
    </source>
</evidence>
<reference evidence="1" key="1">
    <citation type="submission" date="2022-11" db="EMBL/GenBank/DDBJ databases">
        <title>Genome Sequence of Boeremia exigua.</title>
        <authorList>
            <person name="Buettner E."/>
        </authorList>
    </citation>
    <scope>NUCLEOTIDE SEQUENCE</scope>
    <source>
        <strain evidence="1">CU02</strain>
    </source>
</reference>
<organism evidence="1 2">
    <name type="scientific">Boeremia exigua</name>
    <dbReference type="NCBI Taxonomy" id="749465"/>
    <lineage>
        <taxon>Eukaryota</taxon>
        <taxon>Fungi</taxon>
        <taxon>Dikarya</taxon>
        <taxon>Ascomycota</taxon>
        <taxon>Pezizomycotina</taxon>
        <taxon>Dothideomycetes</taxon>
        <taxon>Pleosporomycetidae</taxon>
        <taxon>Pleosporales</taxon>
        <taxon>Pleosporineae</taxon>
        <taxon>Didymellaceae</taxon>
        <taxon>Boeremia</taxon>
    </lineage>
</organism>
<comment type="caution">
    <text evidence="1">The sequence shown here is derived from an EMBL/GenBank/DDBJ whole genome shotgun (WGS) entry which is preliminary data.</text>
</comment>
<protein>
    <submittedName>
        <fullName evidence="1">Uncharacterized protein</fullName>
    </submittedName>
</protein>
<evidence type="ECO:0000313" key="1">
    <source>
        <dbReference type="EMBL" id="KAJ8111683.1"/>
    </source>
</evidence>
<sequence length="369" mass="41287">MASVTATQTYTTIELLTPNGPEFRRVSTAPARPPRADEIPLIDLTDIDGDAKARQQIAEEVRQAAENTGFFYIRNHGIDETLIQAALHQTKAFFAQPLDVKEKISSENTGPGMGYRAVNSTQINRTESRDRKETFAIQYDTRYDPQNSDSLPRSPDQDRTAKDHDLIWASTQHLPSLRSTTIAFWRARLQLARKLVRIFAVALALPEDYFDSLTTQPGADAVHIHYPAAAAAAPNSPSAVHKPDDDVGIGSHTDIQLLTLLWQDDSGGLQVLSRSDEWLDARPVDGTLVVNVGDFLQRLSNDRFRSTVHRVYNRTSKSRFSMPFFFGFNADGICEVVPSCVDDKNPAKYEPISCGEWRRQRFALISKPN</sequence>
<proteinExistence type="predicted"/>
<gene>
    <name evidence="1" type="ORF">OPT61_g5784</name>
</gene>
<accession>A0ACC2I960</accession>